<dbReference type="Pfam" id="PF00018">
    <property type="entry name" value="SH3_1"/>
    <property type="match status" value="1"/>
</dbReference>
<dbReference type="Gene3D" id="2.30.30.40">
    <property type="entry name" value="SH3 Domains"/>
    <property type="match status" value="1"/>
</dbReference>
<accession>A0ABR1A4P4</accession>
<evidence type="ECO:0000256" key="7">
    <source>
        <dbReference type="ARBA" id="ARBA00022902"/>
    </source>
</evidence>
<dbReference type="PANTHER" id="PTHR31520:SF1">
    <property type="entry name" value="VEXIN"/>
    <property type="match status" value="1"/>
</dbReference>
<dbReference type="Proteomes" id="UP001369086">
    <property type="component" value="Unassembled WGS sequence"/>
</dbReference>
<dbReference type="SUPFAM" id="SSF50044">
    <property type="entry name" value="SH3-domain"/>
    <property type="match status" value="1"/>
</dbReference>
<evidence type="ECO:0000256" key="2">
    <source>
        <dbReference type="ARBA" id="ARBA00004236"/>
    </source>
</evidence>
<keyword evidence="6" id="KW-1003">Cell membrane</keyword>
<evidence type="ECO:0000313" key="13">
    <source>
        <dbReference type="Proteomes" id="UP001369086"/>
    </source>
</evidence>
<proteinExistence type="inferred from homology"/>
<dbReference type="PANTHER" id="PTHR31520">
    <property type="entry name" value="VEXIN"/>
    <property type="match status" value="1"/>
</dbReference>
<keyword evidence="8" id="KW-0472">Membrane</keyword>
<evidence type="ECO:0000256" key="6">
    <source>
        <dbReference type="ARBA" id="ARBA00022475"/>
    </source>
</evidence>
<reference evidence="12 13" key="1">
    <citation type="submission" date="2021-05" db="EMBL/GenBank/DDBJ databases">
        <authorList>
            <person name="Zahm M."/>
            <person name="Klopp C."/>
            <person name="Cabau C."/>
            <person name="Kuhl H."/>
            <person name="Suciu R."/>
            <person name="Ciorpac M."/>
            <person name="Holostenco D."/>
            <person name="Gessner J."/>
            <person name="Wuertz S."/>
            <person name="Hohne C."/>
            <person name="Stock M."/>
            <person name="Gislard M."/>
            <person name="Lluch J."/>
            <person name="Milhes M."/>
            <person name="Lampietro C."/>
            <person name="Lopez Roques C."/>
            <person name="Donnadieu C."/>
            <person name="Du K."/>
            <person name="Schartl M."/>
            <person name="Guiguen Y."/>
        </authorList>
    </citation>
    <scope>NUCLEOTIDE SEQUENCE [LARGE SCALE GENOMIC DNA]</scope>
    <source>
        <strain evidence="12">Hh-F2</strain>
        <tissue evidence="12">Blood</tissue>
    </source>
</reference>
<dbReference type="InterPro" id="IPR036028">
    <property type="entry name" value="SH3-like_dom_sf"/>
</dbReference>
<dbReference type="EMBL" id="JAHFZB010000003">
    <property type="protein sequence ID" value="KAK6492063.1"/>
    <property type="molecule type" value="Genomic_DNA"/>
</dbReference>
<evidence type="ECO:0000256" key="5">
    <source>
        <dbReference type="ARBA" id="ARBA00022443"/>
    </source>
</evidence>
<comment type="caution">
    <text evidence="12">The sequence shown here is derived from an EMBL/GenBank/DDBJ whole genome shotgun (WGS) entry which is preliminary data.</text>
</comment>
<comment type="similarity">
    <text evidence="3">Belongs to the vexin family.</text>
</comment>
<sequence>MAQIYSSTDEHLEVFTTVFSSKACSHIRMKHNPQQVKSERVVAVVDYKPHWSDELVLCQGDVIHVLYKDDEVWWFGRLKNGQQGYFPSAYAATQSKINEEKCPDLQSPSRQSERLSVSDAHGFRTVKRKPSIFDVSTCEMYIYFTIIFPSPIIISSLKRSLIHKPDTDVSTSTEGRQCLKTQKNVKRDLALALGPEATLPLTGGVSQNSPSILRKILMKNKKRREYLGATNSTFEPD</sequence>
<evidence type="ECO:0000256" key="1">
    <source>
        <dbReference type="ARBA" id="ARBA00004123"/>
    </source>
</evidence>
<dbReference type="PRINTS" id="PR00452">
    <property type="entry name" value="SH3DOMAIN"/>
</dbReference>
<organism evidence="12 13">
    <name type="scientific">Huso huso</name>
    <name type="common">Beluga</name>
    <name type="synonym">Acipenser huso</name>
    <dbReference type="NCBI Taxonomy" id="61971"/>
    <lineage>
        <taxon>Eukaryota</taxon>
        <taxon>Metazoa</taxon>
        <taxon>Chordata</taxon>
        <taxon>Craniata</taxon>
        <taxon>Vertebrata</taxon>
        <taxon>Euteleostomi</taxon>
        <taxon>Actinopterygii</taxon>
        <taxon>Chondrostei</taxon>
        <taxon>Acipenseriformes</taxon>
        <taxon>Acipenseridae</taxon>
        <taxon>Huso</taxon>
    </lineage>
</organism>
<keyword evidence="7" id="KW-0524">Neurogenesis</keyword>
<dbReference type="InterPro" id="IPR040470">
    <property type="entry name" value="Vexin"/>
</dbReference>
<keyword evidence="9" id="KW-0539">Nucleus</keyword>
<evidence type="ECO:0000256" key="10">
    <source>
        <dbReference type="PROSITE-ProRule" id="PRU00192"/>
    </source>
</evidence>
<feature type="domain" description="SH3" evidence="11">
    <location>
        <begin position="36"/>
        <end position="96"/>
    </location>
</feature>
<dbReference type="InterPro" id="IPR001452">
    <property type="entry name" value="SH3_domain"/>
</dbReference>
<dbReference type="SMART" id="SM00326">
    <property type="entry name" value="SH3"/>
    <property type="match status" value="1"/>
</dbReference>
<evidence type="ECO:0000256" key="4">
    <source>
        <dbReference type="ARBA" id="ARBA00015328"/>
    </source>
</evidence>
<dbReference type="PROSITE" id="PS50002">
    <property type="entry name" value="SH3"/>
    <property type="match status" value="1"/>
</dbReference>
<gene>
    <name evidence="12" type="ORF">HHUSO_G4305</name>
</gene>
<keyword evidence="13" id="KW-1185">Reference proteome</keyword>
<evidence type="ECO:0000313" key="12">
    <source>
        <dbReference type="EMBL" id="KAK6492063.1"/>
    </source>
</evidence>
<evidence type="ECO:0000259" key="11">
    <source>
        <dbReference type="PROSITE" id="PS50002"/>
    </source>
</evidence>
<comment type="subcellular location">
    <subcellularLocation>
        <location evidence="2">Cell membrane</location>
    </subcellularLocation>
    <subcellularLocation>
        <location evidence="1">Nucleus</location>
    </subcellularLocation>
</comment>
<name>A0ABR1A4P4_HUSHU</name>
<evidence type="ECO:0000256" key="3">
    <source>
        <dbReference type="ARBA" id="ARBA00010010"/>
    </source>
</evidence>
<evidence type="ECO:0000256" key="8">
    <source>
        <dbReference type="ARBA" id="ARBA00023136"/>
    </source>
</evidence>
<keyword evidence="5 10" id="KW-0728">SH3 domain</keyword>
<evidence type="ECO:0000256" key="9">
    <source>
        <dbReference type="ARBA" id="ARBA00023242"/>
    </source>
</evidence>
<protein>
    <recommendedName>
        <fullName evidence="4">Vexin</fullName>
    </recommendedName>
</protein>